<keyword evidence="3" id="KW-1185">Reference proteome</keyword>
<protein>
    <submittedName>
        <fullName evidence="2">Flp pilus assembly protein TadB</fullName>
    </submittedName>
</protein>
<keyword evidence="1" id="KW-1133">Transmembrane helix</keyword>
<keyword evidence="1" id="KW-0472">Membrane</keyword>
<evidence type="ECO:0000313" key="2">
    <source>
        <dbReference type="EMBL" id="MDR6227532.1"/>
    </source>
</evidence>
<reference evidence="2 3" key="1">
    <citation type="submission" date="2023-07" db="EMBL/GenBank/DDBJ databases">
        <title>Genomic Encyclopedia of Type Strains, Phase IV (KMG-IV): sequencing the most valuable type-strain genomes for metagenomic binning, comparative biology and taxonomic classification.</title>
        <authorList>
            <person name="Goeker M."/>
        </authorList>
    </citation>
    <scope>NUCLEOTIDE SEQUENCE [LARGE SCALE GENOMIC DNA]</scope>
    <source>
        <strain evidence="2 3">DSM 45903</strain>
    </source>
</reference>
<name>A0ABU1IRW4_9BACL</name>
<dbReference type="EMBL" id="JAVDQG010000010">
    <property type="protein sequence ID" value="MDR6227532.1"/>
    <property type="molecule type" value="Genomic_DNA"/>
</dbReference>
<organism evidence="2 3">
    <name type="scientific">Desmospora profundinema</name>
    <dbReference type="NCBI Taxonomy" id="1571184"/>
    <lineage>
        <taxon>Bacteria</taxon>
        <taxon>Bacillati</taxon>
        <taxon>Bacillota</taxon>
        <taxon>Bacilli</taxon>
        <taxon>Bacillales</taxon>
        <taxon>Thermoactinomycetaceae</taxon>
        <taxon>Desmospora</taxon>
    </lineage>
</organism>
<accession>A0ABU1IRW4</accession>
<keyword evidence="1" id="KW-0812">Transmembrane</keyword>
<gene>
    <name evidence="2" type="ORF">JOE21_003555</name>
</gene>
<dbReference type="Proteomes" id="UP001185012">
    <property type="component" value="Unassembled WGS sequence"/>
</dbReference>
<dbReference type="RefSeq" id="WP_309868602.1">
    <property type="nucleotide sequence ID" value="NZ_JAVDQG010000010.1"/>
</dbReference>
<feature type="transmembrane region" description="Helical" evidence="1">
    <location>
        <begin position="12"/>
        <end position="30"/>
    </location>
</feature>
<evidence type="ECO:0000256" key="1">
    <source>
        <dbReference type="SAM" id="Phobius"/>
    </source>
</evidence>
<evidence type="ECO:0000313" key="3">
    <source>
        <dbReference type="Proteomes" id="UP001185012"/>
    </source>
</evidence>
<comment type="caution">
    <text evidence="2">The sequence shown here is derived from an EMBL/GenBank/DDBJ whole genome shotgun (WGS) entry which is preliminary data.</text>
</comment>
<sequence>MDFITQNWSWLLTLLAFITVAMIGISMFVTQKLEDRHKKEFEQEFEGSLKPIPVEEE</sequence>
<proteinExistence type="predicted"/>